<dbReference type="EMBL" id="HACG01008909">
    <property type="protein sequence ID" value="CEK55774.1"/>
    <property type="molecule type" value="Transcribed_RNA"/>
</dbReference>
<organism evidence="2">
    <name type="scientific">Arion vulgaris</name>
    <dbReference type="NCBI Taxonomy" id="1028688"/>
    <lineage>
        <taxon>Eukaryota</taxon>
        <taxon>Metazoa</taxon>
        <taxon>Spiralia</taxon>
        <taxon>Lophotrochozoa</taxon>
        <taxon>Mollusca</taxon>
        <taxon>Gastropoda</taxon>
        <taxon>Heterobranchia</taxon>
        <taxon>Euthyneura</taxon>
        <taxon>Panpulmonata</taxon>
        <taxon>Eupulmonata</taxon>
        <taxon>Stylommatophora</taxon>
        <taxon>Helicina</taxon>
        <taxon>Arionoidea</taxon>
        <taxon>Arionidae</taxon>
        <taxon>Arion</taxon>
    </lineage>
</organism>
<reference evidence="2" key="1">
    <citation type="submission" date="2014-12" db="EMBL/GenBank/DDBJ databases">
        <title>Insight into the proteome of Arion vulgaris.</title>
        <authorList>
            <person name="Aradska J."/>
            <person name="Bulat T."/>
            <person name="Smidak R."/>
            <person name="Sarate P."/>
            <person name="Gangsoo J."/>
            <person name="Sialana F."/>
            <person name="Bilban M."/>
            <person name="Lubec G."/>
        </authorList>
    </citation>
    <scope>NUCLEOTIDE SEQUENCE</scope>
    <source>
        <tissue evidence="2">Skin</tissue>
    </source>
</reference>
<sequence>QDISNIYSKNCSPDLNTNTNLRESVPHYDPTMQNHARETNITDKLTVESPSHFEKTRFQHSTYGDSVKEASTKEEDHHTSTFQNLSFTKNDYASSTSKHVKEHLSKPSFVVTNNRSLNEH</sequence>
<name>A0A0B6YHZ0_9EUPU</name>
<evidence type="ECO:0000313" key="2">
    <source>
        <dbReference type="EMBL" id="CEK55774.1"/>
    </source>
</evidence>
<feature type="region of interest" description="Disordered" evidence="1">
    <location>
        <begin position="1"/>
        <end position="33"/>
    </location>
</feature>
<feature type="compositionally biased region" description="Polar residues" evidence="1">
    <location>
        <begin position="1"/>
        <end position="22"/>
    </location>
</feature>
<accession>A0A0B6YHZ0</accession>
<dbReference type="AlphaFoldDB" id="A0A0B6YHZ0"/>
<feature type="non-terminal residue" evidence="2">
    <location>
        <position position="1"/>
    </location>
</feature>
<feature type="region of interest" description="Disordered" evidence="1">
    <location>
        <begin position="93"/>
        <end position="120"/>
    </location>
</feature>
<gene>
    <name evidence="2" type="primary">ORF26021</name>
</gene>
<feature type="compositionally biased region" description="Basic and acidic residues" evidence="1">
    <location>
        <begin position="66"/>
        <end position="79"/>
    </location>
</feature>
<proteinExistence type="predicted"/>
<feature type="region of interest" description="Disordered" evidence="1">
    <location>
        <begin position="48"/>
        <end position="81"/>
    </location>
</feature>
<feature type="compositionally biased region" description="Polar residues" evidence="1">
    <location>
        <begin position="110"/>
        <end position="120"/>
    </location>
</feature>
<feature type="non-terminal residue" evidence="2">
    <location>
        <position position="120"/>
    </location>
</feature>
<protein>
    <submittedName>
        <fullName evidence="2">Uncharacterized protein</fullName>
    </submittedName>
</protein>
<evidence type="ECO:0000256" key="1">
    <source>
        <dbReference type="SAM" id="MobiDB-lite"/>
    </source>
</evidence>